<sequence>MKNFNGTAQITDEGIKKHFKSMDPYKAIFEYVWNGFDANALDTLESITIHDDGDGIDLSNLCNSFEKFNESNKKDDDDKHGSHGRGRLAFYKLANKATWFTKWNGENAEICISDDLISKYSGEFIEEEKQHKYLRNIKSGTSVVLSPLYSKISFPTEETLLDSLKKEFSWLLIINPHKKLFLNGIEVPILENTCFEKSVQVDNIDFKVKAIRWHEKLTHDKSYNYLLDSHQKIIFKELSKANNKIEFYTSCYALSAWNDTYNKDELEMDSNAELQQKILKKINKEMSDFLKEIYENYLREYVDAKIESYDDKGYFPSYLGYDKSYALWRKKNTKDAVKSLYLADPKVFAKLAIKPLKIIIRMLDKLLVSNENDAIFDVLDDVLDLSDTQIDLLAKQLKSTTLENIICTIEILQKRELAVNKLKELMDNHYKTVLETPDLQKIIEANTWLFGAQYEILGAEEDTFTKIAHGIRNEIPGISEVSLDDLDSDDHTEIVIDGVNRQVDLFLARKKYTFDALGKPIYKCIIVEIKKPSISLNKKHLTQLTDYAEIISKHSSFNSGKLVFELILIGRKISKDDFYIKSQLETNKSKGELGLVLATEKFKCYVKDWYTIFDEFNLSNNFLLQNLKSKYDDLSAESQISLVDDLQGKRVS</sequence>
<proteinExistence type="predicted"/>
<dbReference type="RefSeq" id="WP_087554548.1">
    <property type="nucleotide sequence ID" value="NZ_CP033133.1"/>
</dbReference>
<dbReference type="Gene3D" id="3.30.565.10">
    <property type="entry name" value="Histidine kinase-like ATPase, C-terminal domain"/>
    <property type="match status" value="1"/>
</dbReference>
<dbReference type="Proteomes" id="UP000279962">
    <property type="component" value="Chromosome"/>
</dbReference>
<dbReference type="AlphaFoldDB" id="A0A3G2T7Y8"/>
<gene>
    <name evidence="1" type="ORF">CDG68_06625</name>
</gene>
<dbReference type="SUPFAM" id="SSF55874">
    <property type="entry name" value="ATPase domain of HSP90 chaperone/DNA topoisomerase II/histidine kinase"/>
    <property type="match status" value="1"/>
</dbReference>
<dbReference type="InterPro" id="IPR036890">
    <property type="entry name" value="HATPase_C_sf"/>
</dbReference>
<protein>
    <submittedName>
        <fullName evidence="1">DNA mismatch repair protein</fullName>
    </submittedName>
</protein>
<evidence type="ECO:0000313" key="1">
    <source>
        <dbReference type="EMBL" id="AYO56251.1"/>
    </source>
</evidence>
<organism evidence="1 2">
    <name type="scientific">Acinetobacter wuhouensis</name>
    <dbReference type="NCBI Taxonomy" id="1879050"/>
    <lineage>
        <taxon>Bacteria</taxon>
        <taxon>Pseudomonadati</taxon>
        <taxon>Pseudomonadota</taxon>
        <taxon>Gammaproteobacteria</taxon>
        <taxon>Moraxellales</taxon>
        <taxon>Moraxellaceae</taxon>
        <taxon>Acinetobacter</taxon>
    </lineage>
</organism>
<name>A0A3G2T7Y8_9GAMM</name>
<evidence type="ECO:0000313" key="2">
    <source>
        <dbReference type="Proteomes" id="UP000279962"/>
    </source>
</evidence>
<accession>A0A3G2T7Y8</accession>
<dbReference type="EMBL" id="CP033133">
    <property type="protein sequence ID" value="AYO56251.1"/>
    <property type="molecule type" value="Genomic_DNA"/>
</dbReference>
<dbReference type="Pfam" id="PF13589">
    <property type="entry name" value="HATPase_c_3"/>
    <property type="match status" value="1"/>
</dbReference>
<reference evidence="1 2" key="1">
    <citation type="submission" date="2018-10" db="EMBL/GenBank/DDBJ databases">
        <title>The complete genome of Acinetobacter wuhouensis strain WCHAW010062.</title>
        <authorList>
            <person name="Hu Y."/>
            <person name="Long H."/>
            <person name="Feng Y."/>
            <person name="Zong Z."/>
        </authorList>
    </citation>
    <scope>NUCLEOTIDE SEQUENCE [LARGE SCALE GENOMIC DNA]</scope>
    <source>
        <strain evidence="1 2">WCHAW010062</strain>
    </source>
</reference>